<dbReference type="GO" id="GO:0007165">
    <property type="term" value="P:signal transduction"/>
    <property type="evidence" value="ECO:0007669"/>
    <property type="project" value="UniProtKB-KW"/>
</dbReference>
<evidence type="ECO:0000256" key="9">
    <source>
        <dbReference type="PROSITE-ProRule" id="PRU00284"/>
    </source>
</evidence>
<keyword evidence="14" id="KW-1185">Reference proteome</keyword>
<dbReference type="EMBL" id="FXBB01000008">
    <property type="protein sequence ID" value="SMG22104.1"/>
    <property type="molecule type" value="Genomic_DNA"/>
</dbReference>
<feature type="transmembrane region" description="Helical" evidence="10">
    <location>
        <begin position="284"/>
        <end position="307"/>
    </location>
</feature>
<keyword evidence="7 9" id="KW-0807">Transducer</keyword>
<dbReference type="SUPFAM" id="SSF103190">
    <property type="entry name" value="Sensory domain-like"/>
    <property type="match status" value="1"/>
</dbReference>
<dbReference type="InterPro" id="IPR004089">
    <property type="entry name" value="MCPsignal_dom"/>
</dbReference>
<dbReference type="CDD" id="cd12913">
    <property type="entry name" value="PDC1_MCP_like"/>
    <property type="match status" value="1"/>
</dbReference>
<dbReference type="AlphaFoldDB" id="A0A1X7J5D7"/>
<evidence type="ECO:0000313" key="13">
    <source>
        <dbReference type="EMBL" id="SMG22104.1"/>
    </source>
</evidence>
<comment type="similarity">
    <text evidence="8">Belongs to the methyl-accepting chemotaxis (MCP) protein family.</text>
</comment>
<dbReference type="InterPro" id="IPR033479">
    <property type="entry name" value="dCache_1"/>
</dbReference>
<keyword evidence="4 10" id="KW-0812">Transmembrane</keyword>
<evidence type="ECO:0000256" key="6">
    <source>
        <dbReference type="ARBA" id="ARBA00023136"/>
    </source>
</evidence>
<dbReference type="PANTHER" id="PTHR32089">
    <property type="entry name" value="METHYL-ACCEPTING CHEMOTAXIS PROTEIN MCPB"/>
    <property type="match status" value="1"/>
</dbReference>
<comment type="subcellular location">
    <subcellularLocation>
        <location evidence="1">Cell membrane</location>
        <topology evidence="1">Multi-pass membrane protein</topology>
    </subcellularLocation>
</comment>
<dbReference type="Pfam" id="PF00015">
    <property type="entry name" value="MCPsignal"/>
    <property type="match status" value="1"/>
</dbReference>
<dbReference type="Gene3D" id="6.10.340.10">
    <property type="match status" value="1"/>
</dbReference>
<dbReference type="InterPro" id="IPR003660">
    <property type="entry name" value="HAMP_dom"/>
</dbReference>
<evidence type="ECO:0000256" key="10">
    <source>
        <dbReference type="SAM" id="Phobius"/>
    </source>
</evidence>
<evidence type="ECO:0000256" key="3">
    <source>
        <dbReference type="ARBA" id="ARBA00022500"/>
    </source>
</evidence>
<dbReference type="InterPro" id="IPR029151">
    <property type="entry name" value="Sensor-like_sf"/>
</dbReference>
<feature type="domain" description="HAMP" evidence="12">
    <location>
        <begin position="308"/>
        <end position="363"/>
    </location>
</feature>
<feature type="domain" description="Methyl-accepting transducer" evidence="11">
    <location>
        <begin position="382"/>
        <end position="618"/>
    </location>
</feature>
<dbReference type="PROSITE" id="PS50111">
    <property type="entry name" value="CHEMOTAXIS_TRANSDUC_2"/>
    <property type="match status" value="1"/>
</dbReference>
<dbReference type="OrthoDB" id="1605at2"/>
<evidence type="ECO:0000256" key="7">
    <source>
        <dbReference type="ARBA" id="ARBA00023224"/>
    </source>
</evidence>
<keyword evidence="3" id="KW-0145">Chemotaxis</keyword>
<keyword evidence="6 10" id="KW-0472">Membrane</keyword>
<dbReference type="RefSeq" id="WP_085544152.1">
    <property type="nucleotide sequence ID" value="NZ_FXBB01000008.1"/>
</dbReference>
<proteinExistence type="inferred from homology"/>
<gene>
    <name evidence="13" type="ORF">SAMN06275492_1084</name>
</gene>
<dbReference type="SMART" id="SM00283">
    <property type="entry name" value="MA"/>
    <property type="match status" value="1"/>
</dbReference>
<dbReference type="Gene3D" id="3.30.450.20">
    <property type="entry name" value="PAS domain"/>
    <property type="match status" value="2"/>
</dbReference>
<reference evidence="14" key="1">
    <citation type="submission" date="2017-04" db="EMBL/GenBank/DDBJ databases">
        <authorList>
            <person name="Varghese N."/>
            <person name="Submissions S."/>
        </authorList>
    </citation>
    <scope>NUCLEOTIDE SEQUENCE [LARGE SCALE GENOMIC DNA]</scope>
    <source>
        <strain evidence="14">USBA 82</strain>
    </source>
</reference>
<accession>A0A1X7J5D7</accession>
<evidence type="ECO:0000313" key="14">
    <source>
        <dbReference type="Proteomes" id="UP000193355"/>
    </source>
</evidence>
<evidence type="ECO:0000256" key="8">
    <source>
        <dbReference type="ARBA" id="ARBA00029447"/>
    </source>
</evidence>
<dbReference type="SMART" id="SM00304">
    <property type="entry name" value="HAMP"/>
    <property type="match status" value="1"/>
</dbReference>
<dbReference type="GO" id="GO:0005886">
    <property type="term" value="C:plasma membrane"/>
    <property type="evidence" value="ECO:0007669"/>
    <property type="project" value="UniProtKB-SubCell"/>
</dbReference>
<evidence type="ECO:0000259" key="12">
    <source>
        <dbReference type="PROSITE" id="PS50885"/>
    </source>
</evidence>
<evidence type="ECO:0000256" key="1">
    <source>
        <dbReference type="ARBA" id="ARBA00004651"/>
    </source>
</evidence>
<evidence type="ECO:0000256" key="4">
    <source>
        <dbReference type="ARBA" id="ARBA00022692"/>
    </source>
</evidence>
<dbReference type="SUPFAM" id="SSF58104">
    <property type="entry name" value="Methyl-accepting chemotaxis protein (MCP) signaling domain"/>
    <property type="match status" value="1"/>
</dbReference>
<dbReference type="Gene3D" id="1.10.287.950">
    <property type="entry name" value="Methyl-accepting chemotaxis protein"/>
    <property type="match status" value="1"/>
</dbReference>
<evidence type="ECO:0000256" key="5">
    <source>
        <dbReference type="ARBA" id="ARBA00022989"/>
    </source>
</evidence>
<sequence>MTIRHRFGLLLVILVLTLVGMGGTTFIRGDSILRNQVDETGMETVRGASETVKEHFDMLAGIIDNNAMAIAQAWREGKRSFTDMQDVMVESLGRNSKRGFQDLYFGFESNGDFATSHRLVAPEGFDARKRSWYVLAQKLGKGKIGVTEPYIDVTTKQPVISLSTLIHDDQGNLIGAVGADVGIDHLVEFTKKLTILGQGKGVLLSGEGMVIAGPVEEDVMKVKLTDKSEPDVAELGRRMTSGQTGALEVDLNGRHTAFYTSTPWGISLAILYPHSAIVSLVRSLTVPLLIISLVALITTLITVVLTYKGIASPLRKVSTMAASIKDRDLTVDPRSIGYRAKDELGHMILALADMVDGFRSTIEHVAGESTHISTSSSGLAALSEQTSASMDEVKQAVQEMVALAETNAASLEETNAGVEEVSSSAHMAADSATQGTEATATATETAEGAVKLVSIVIDGVESVGKKSEETVKKMNSLAESVQKITGFIDTINSIADQTNLLALNAAIEAARAGEAGRGFAVVAEEVRKLAEESGHAAGNIDVLIGDLQKQAKESISITKENEAVMKETVGKASEARVGLERTLESIKTVNGAMQNIAATSQEQAASSNEMASAVDLASKSTVEMAEKVGSIKGSSQETAQASENVAKEAEKLAKLAQSIETELKKFHTKGSGLAVKN</sequence>
<dbReference type="GO" id="GO:0006935">
    <property type="term" value="P:chemotaxis"/>
    <property type="evidence" value="ECO:0007669"/>
    <property type="project" value="UniProtKB-KW"/>
</dbReference>
<dbReference type="PANTHER" id="PTHR32089:SF112">
    <property type="entry name" value="LYSOZYME-LIKE PROTEIN-RELATED"/>
    <property type="match status" value="1"/>
</dbReference>
<protein>
    <submittedName>
        <fullName evidence="13">Methyl-accepting chemotaxis sensory transducer with Cache sensor</fullName>
    </submittedName>
</protein>
<dbReference type="Pfam" id="PF02743">
    <property type="entry name" value="dCache_1"/>
    <property type="match status" value="1"/>
</dbReference>
<name>A0A1X7J5D7_9BACT</name>
<keyword evidence="5 10" id="KW-1133">Transmembrane helix</keyword>
<dbReference type="Proteomes" id="UP000193355">
    <property type="component" value="Unassembled WGS sequence"/>
</dbReference>
<organism evidence="13 14">
    <name type="scientific">Dethiosulfovibrio salsuginis</name>
    <dbReference type="NCBI Taxonomy" id="561720"/>
    <lineage>
        <taxon>Bacteria</taxon>
        <taxon>Thermotogati</taxon>
        <taxon>Synergistota</taxon>
        <taxon>Synergistia</taxon>
        <taxon>Synergistales</taxon>
        <taxon>Dethiosulfovibrionaceae</taxon>
        <taxon>Dethiosulfovibrio</taxon>
    </lineage>
</organism>
<evidence type="ECO:0000256" key="2">
    <source>
        <dbReference type="ARBA" id="ARBA00022475"/>
    </source>
</evidence>
<evidence type="ECO:0000259" key="11">
    <source>
        <dbReference type="PROSITE" id="PS50111"/>
    </source>
</evidence>
<keyword evidence="2" id="KW-1003">Cell membrane</keyword>
<dbReference type="STRING" id="561720.SAMN06275492_1084"/>
<dbReference type="CDD" id="cd11386">
    <property type="entry name" value="MCP_signal"/>
    <property type="match status" value="1"/>
</dbReference>
<dbReference type="PROSITE" id="PS50885">
    <property type="entry name" value="HAMP"/>
    <property type="match status" value="1"/>
</dbReference>